<dbReference type="EMBL" id="JBEHCU010008428">
    <property type="protein sequence ID" value="KAL1383385.1"/>
    <property type="molecule type" value="Genomic_DNA"/>
</dbReference>
<dbReference type="SMART" id="SM00355">
    <property type="entry name" value="ZnF_C2H2"/>
    <property type="match status" value="6"/>
</dbReference>
<organism evidence="13 14">
    <name type="scientific">Culex pipiens pipiens</name>
    <name type="common">Northern house mosquito</name>
    <dbReference type="NCBI Taxonomy" id="38569"/>
    <lineage>
        <taxon>Eukaryota</taxon>
        <taxon>Metazoa</taxon>
        <taxon>Ecdysozoa</taxon>
        <taxon>Arthropoda</taxon>
        <taxon>Hexapoda</taxon>
        <taxon>Insecta</taxon>
        <taxon>Pterygota</taxon>
        <taxon>Neoptera</taxon>
        <taxon>Endopterygota</taxon>
        <taxon>Diptera</taxon>
        <taxon>Nematocera</taxon>
        <taxon>Culicoidea</taxon>
        <taxon>Culicidae</taxon>
        <taxon>Culicinae</taxon>
        <taxon>Culicini</taxon>
        <taxon>Culex</taxon>
        <taxon>Culex</taxon>
    </lineage>
</organism>
<keyword evidence="9" id="KW-0539">Nucleus</keyword>
<gene>
    <name evidence="13" type="ORF">pipiens_013152</name>
</gene>
<keyword evidence="14" id="KW-1185">Reference proteome</keyword>
<dbReference type="GO" id="GO:0005634">
    <property type="term" value="C:nucleus"/>
    <property type="evidence" value="ECO:0007669"/>
    <property type="project" value="UniProtKB-SubCell"/>
</dbReference>
<dbReference type="SUPFAM" id="SSF57667">
    <property type="entry name" value="beta-beta-alpha zinc fingers"/>
    <property type="match status" value="1"/>
</dbReference>
<evidence type="ECO:0000313" key="13">
    <source>
        <dbReference type="EMBL" id="KAL1383385.1"/>
    </source>
</evidence>
<dbReference type="FunFam" id="3.30.160.60:FF:000030">
    <property type="entry name" value="Zinc finger protein 628"/>
    <property type="match status" value="1"/>
</dbReference>
<reference evidence="13 14" key="1">
    <citation type="submission" date="2024-05" db="EMBL/GenBank/DDBJ databases">
        <title>Culex pipiens pipiens assembly and annotation.</title>
        <authorList>
            <person name="Alout H."/>
            <person name="Durand T."/>
        </authorList>
    </citation>
    <scope>NUCLEOTIDE SEQUENCE [LARGE SCALE GENOMIC DNA]</scope>
    <source>
        <strain evidence="13">HA-2024</strain>
        <tissue evidence="13">Whole body</tissue>
    </source>
</reference>
<dbReference type="InterPro" id="IPR036236">
    <property type="entry name" value="Znf_C2H2_sf"/>
</dbReference>
<evidence type="ECO:0000256" key="6">
    <source>
        <dbReference type="ARBA" id="ARBA00023015"/>
    </source>
</evidence>
<evidence type="ECO:0000256" key="11">
    <source>
        <dbReference type="SAM" id="MobiDB-lite"/>
    </source>
</evidence>
<keyword evidence="8" id="KW-0804">Transcription</keyword>
<accession>A0ABD1CZJ7</accession>
<keyword evidence="7" id="KW-0238">DNA-binding</keyword>
<evidence type="ECO:0000256" key="9">
    <source>
        <dbReference type="ARBA" id="ARBA00023242"/>
    </source>
</evidence>
<keyword evidence="3" id="KW-0677">Repeat</keyword>
<dbReference type="Proteomes" id="UP001562425">
    <property type="component" value="Unassembled WGS sequence"/>
</dbReference>
<evidence type="ECO:0000256" key="7">
    <source>
        <dbReference type="ARBA" id="ARBA00023125"/>
    </source>
</evidence>
<evidence type="ECO:0000256" key="2">
    <source>
        <dbReference type="ARBA" id="ARBA00022723"/>
    </source>
</evidence>
<proteinExistence type="predicted"/>
<comment type="caution">
    <text evidence="13">The sequence shown here is derived from an EMBL/GenBank/DDBJ whole genome shotgun (WGS) entry which is preliminary data.</text>
</comment>
<dbReference type="PROSITE" id="PS50157">
    <property type="entry name" value="ZINC_FINGER_C2H2_2"/>
    <property type="match status" value="3"/>
</dbReference>
<feature type="domain" description="C2H2-type" evidence="12">
    <location>
        <begin position="400"/>
        <end position="427"/>
    </location>
</feature>
<dbReference type="PROSITE" id="PS00028">
    <property type="entry name" value="ZINC_FINGER_C2H2_1"/>
    <property type="match status" value="4"/>
</dbReference>
<dbReference type="InterPro" id="IPR050888">
    <property type="entry name" value="ZnF_C2H2-type_TF"/>
</dbReference>
<protein>
    <recommendedName>
        <fullName evidence="12">C2H2-type domain-containing protein</fullName>
    </recommendedName>
</protein>
<evidence type="ECO:0000313" key="14">
    <source>
        <dbReference type="Proteomes" id="UP001562425"/>
    </source>
</evidence>
<feature type="domain" description="C2H2-type" evidence="12">
    <location>
        <begin position="370"/>
        <end position="399"/>
    </location>
</feature>
<dbReference type="GO" id="GO:0008270">
    <property type="term" value="F:zinc ion binding"/>
    <property type="evidence" value="ECO:0007669"/>
    <property type="project" value="UniProtKB-KW"/>
</dbReference>
<feature type="domain" description="C2H2-type" evidence="12">
    <location>
        <begin position="428"/>
        <end position="456"/>
    </location>
</feature>
<keyword evidence="2" id="KW-0479">Metal-binding</keyword>
<dbReference type="PANTHER" id="PTHR24406">
    <property type="entry name" value="TRANSCRIPTIONAL REPRESSOR CTCFL-RELATED"/>
    <property type="match status" value="1"/>
</dbReference>
<keyword evidence="5" id="KW-0862">Zinc</keyword>
<evidence type="ECO:0000256" key="4">
    <source>
        <dbReference type="ARBA" id="ARBA00022771"/>
    </source>
</evidence>
<evidence type="ECO:0000259" key="12">
    <source>
        <dbReference type="PROSITE" id="PS50157"/>
    </source>
</evidence>
<evidence type="ECO:0000256" key="1">
    <source>
        <dbReference type="ARBA" id="ARBA00004123"/>
    </source>
</evidence>
<feature type="region of interest" description="Disordered" evidence="11">
    <location>
        <begin position="186"/>
        <end position="208"/>
    </location>
</feature>
<comment type="subcellular location">
    <subcellularLocation>
        <location evidence="1">Nucleus</location>
    </subcellularLocation>
</comment>
<dbReference type="Gene3D" id="3.30.160.60">
    <property type="entry name" value="Classic Zinc Finger"/>
    <property type="match status" value="2"/>
</dbReference>
<dbReference type="AlphaFoldDB" id="A0ABD1CZJ7"/>
<evidence type="ECO:0000256" key="5">
    <source>
        <dbReference type="ARBA" id="ARBA00022833"/>
    </source>
</evidence>
<dbReference type="InterPro" id="IPR013087">
    <property type="entry name" value="Znf_C2H2_type"/>
</dbReference>
<sequence>MANPRNQIRRRKKGYLECDLCHIQVSQEIELKNHLENDHHIMEVEDGRMPSPGLAPPLQMPHPSLAYPRNNIRRRKKEIELKNHLEKEQQIRSPGLAPQHKPHPATYIRRRIKGYLECDLCHIQVSHEIELKNHLENDHHIMEVEVDGMPSPGQGPQHMPHPSLAYPRNNIRRRKKEIELKNHLENDQQEVEVDGMPSPGLAPQHKPHPASLLPSNLPPDVNLDSFFQGFQSGYGMREKEEEQQIVKRLRNITCTSTQTEPLEWNNIRSCSRSPIEPMLRVPAEPATPIDVPAEPATPIDVPTEPAAPIDGPAEPAAPIDFSAEPATPIDVPAELALPIDVPAEPATPTDGPAEPATLARSPESQRPALLRCELCSEDKFFLRRADLKMHILWHNKEKPFQCKDCSKEFYSTSALKRHAVVHSGEKRSTCILCKRSFTQRSSLKTHIHSCHVARAEPPIKCPCCEGVHSSREAFFEHLVGHHSTVPRQLNYNKSG</sequence>
<evidence type="ECO:0000256" key="3">
    <source>
        <dbReference type="ARBA" id="ARBA00022737"/>
    </source>
</evidence>
<keyword evidence="4 10" id="KW-0863">Zinc-finger</keyword>
<dbReference type="GO" id="GO:0003677">
    <property type="term" value="F:DNA binding"/>
    <property type="evidence" value="ECO:0007669"/>
    <property type="project" value="UniProtKB-KW"/>
</dbReference>
<name>A0ABD1CZJ7_CULPP</name>
<evidence type="ECO:0000256" key="10">
    <source>
        <dbReference type="PROSITE-ProRule" id="PRU00042"/>
    </source>
</evidence>
<keyword evidence="6" id="KW-0805">Transcription regulation</keyword>
<evidence type="ECO:0000256" key="8">
    <source>
        <dbReference type="ARBA" id="ARBA00023163"/>
    </source>
</evidence>